<organism evidence="1 2">
    <name type="scientific">Aphis craccivora</name>
    <name type="common">Cowpea aphid</name>
    <dbReference type="NCBI Taxonomy" id="307492"/>
    <lineage>
        <taxon>Eukaryota</taxon>
        <taxon>Metazoa</taxon>
        <taxon>Ecdysozoa</taxon>
        <taxon>Arthropoda</taxon>
        <taxon>Hexapoda</taxon>
        <taxon>Insecta</taxon>
        <taxon>Pterygota</taxon>
        <taxon>Neoptera</taxon>
        <taxon>Paraneoptera</taxon>
        <taxon>Hemiptera</taxon>
        <taxon>Sternorrhyncha</taxon>
        <taxon>Aphidomorpha</taxon>
        <taxon>Aphidoidea</taxon>
        <taxon>Aphididae</taxon>
        <taxon>Aphidini</taxon>
        <taxon>Aphis</taxon>
        <taxon>Aphis</taxon>
    </lineage>
</organism>
<sequence>MHVLTIEKNLASNICGNCKYEIPAEYLLFQPKEIVVKRTIRNQRTNNNPTLNCINYIVMESKYFIRHFLKYFISWVKYERVTGLMNNEFYWKIIN</sequence>
<dbReference type="Proteomes" id="UP000478052">
    <property type="component" value="Unassembled WGS sequence"/>
</dbReference>
<dbReference type="EMBL" id="VUJU01000413">
    <property type="protein sequence ID" value="KAF0770583.1"/>
    <property type="molecule type" value="Genomic_DNA"/>
</dbReference>
<protein>
    <submittedName>
        <fullName evidence="1">Uncharacterized protein</fullName>
    </submittedName>
</protein>
<accession>A0A6G0ZI54</accession>
<dbReference type="AlphaFoldDB" id="A0A6G0ZI54"/>
<keyword evidence="2" id="KW-1185">Reference proteome</keyword>
<name>A0A6G0ZI54_APHCR</name>
<comment type="caution">
    <text evidence="1">The sequence shown here is derived from an EMBL/GenBank/DDBJ whole genome shotgun (WGS) entry which is preliminary data.</text>
</comment>
<evidence type="ECO:0000313" key="1">
    <source>
        <dbReference type="EMBL" id="KAF0770583.1"/>
    </source>
</evidence>
<proteinExistence type="predicted"/>
<reference evidence="1 2" key="1">
    <citation type="submission" date="2019-08" db="EMBL/GenBank/DDBJ databases">
        <title>Whole genome of Aphis craccivora.</title>
        <authorList>
            <person name="Voronova N.V."/>
            <person name="Shulinski R.S."/>
            <person name="Bandarenka Y.V."/>
            <person name="Zhorov D.G."/>
            <person name="Warner D."/>
        </authorList>
    </citation>
    <scope>NUCLEOTIDE SEQUENCE [LARGE SCALE GENOMIC DNA]</scope>
    <source>
        <strain evidence="1">180601</strain>
        <tissue evidence="1">Whole Body</tissue>
    </source>
</reference>
<evidence type="ECO:0000313" key="2">
    <source>
        <dbReference type="Proteomes" id="UP000478052"/>
    </source>
</evidence>
<gene>
    <name evidence="1" type="ORF">FWK35_00002433</name>
</gene>